<evidence type="ECO:0000313" key="2">
    <source>
        <dbReference type="EMBL" id="MIU22578.1"/>
    </source>
</evidence>
<evidence type="ECO:0000313" key="3">
    <source>
        <dbReference type="EMBL" id="RIP23398.1"/>
    </source>
</evidence>
<gene>
    <name evidence="3" type="ORF">A7D45_23760</name>
    <name evidence="1" type="ORF">AL463_24495</name>
    <name evidence="2" type="ORF">ASQ14_23550</name>
</gene>
<dbReference type="EMBL" id="QWJL01000034">
    <property type="protein sequence ID" value="RIP23398.1"/>
    <property type="molecule type" value="Genomic_DNA"/>
</dbReference>
<dbReference type="EMBL" id="CP014051">
    <property type="protein sequence ID" value="AVH82215.1"/>
    <property type="molecule type" value="Genomic_DNA"/>
</dbReference>
<reference evidence="1" key="2">
    <citation type="submission" date="2017-12" db="EMBL/GenBank/DDBJ databases">
        <title>FDA database for Regulatory Grade Microbial Sequences (FDA-ARGOS): Supporting development and validation of Infectious Disease Dx tests.</title>
        <authorList>
            <person name="Pirone C."/>
            <person name="Hoffmann M."/>
            <person name="Muruvanda T."/>
            <person name="Allard M."/>
            <person name="Evans P."/>
            <person name="Tallon L."/>
            <person name="Sadzewicz L."/>
            <person name="Sengamalay N."/>
            <person name="Ott S."/>
            <person name="Godinez A."/>
            <person name="Nagaraj S."/>
            <person name="Vavikolanu K."/>
            <person name="Aluvathingal J."/>
            <person name="Nadendla S."/>
            <person name="Sichtig H."/>
        </authorList>
    </citation>
    <scope>NUCLEOTIDE SEQUENCE</scope>
    <source>
        <strain evidence="1">LT2</strain>
    </source>
</reference>
<dbReference type="EMBL" id="RSTN01000032">
    <property type="protein sequence ID" value="MIU22578.1"/>
    <property type="molecule type" value="Genomic_DNA"/>
</dbReference>
<dbReference type="Proteomes" id="UP000055793">
    <property type="component" value="Chromosome"/>
</dbReference>
<reference evidence="2" key="4">
    <citation type="submission" date="2018-08" db="EMBL/GenBank/DDBJ databases">
        <authorList>
            <consortium name="GenomeTrakr network: Whole genome sequencing for foodborne pathogen traceback"/>
        </authorList>
    </citation>
    <scope>NUCLEOTIDE SEQUENCE [LARGE SCALE GENOMIC DNA]</scope>
    <source>
        <strain evidence="2">ADRDL-15-6557</strain>
    </source>
</reference>
<evidence type="ECO:0000313" key="4">
    <source>
        <dbReference type="Proteomes" id="UP000055793"/>
    </source>
</evidence>
<accession>A0A2A7RKV3</accession>
<name>A0A2A7RKV3_SALER</name>
<sequence>MVFIFRLATSRIRIFECPHRLSDKLLKSSATRLSLTVARWRILRFPLSESTLNFRIFLFNRPAVCVK</sequence>
<organism evidence="2">
    <name type="scientific">Salmonella enterica</name>
    <name type="common">Salmonella choleraesuis</name>
    <dbReference type="NCBI Taxonomy" id="28901"/>
    <lineage>
        <taxon>Bacteria</taxon>
        <taxon>Pseudomonadati</taxon>
        <taxon>Pseudomonadota</taxon>
        <taxon>Gammaproteobacteria</taxon>
        <taxon>Enterobacterales</taxon>
        <taxon>Enterobacteriaceae</taxon>
        <taxon>Salmonella</taxon>
    </lineage>
</organism>
<dbReference type="Proteomes" id="UP000885256">
    <property type="component" value="Unassembled WGS sequence"/>
</dbReference>
<reference evidence="3" key="3">
    <citation type="submission" date="2018-08" db="EMBL/GenBank/DDBJ databases">
        <title>Whole genome sequencing of Salmonella enterica serotype newport.</title>
        <authorList>
            <person name="Bell R."/>
        </authorList>
    </citation>
    <scope>NUCLEOTIDE SEQUENCE [LARGE SCALE GENOMIC DNA]</scope>
    <source>
        <strain evidence="3">CFSAN048053</strain>
    </source>
</reference>
<protein>
    <submittedName>
        <fullName evidence="2">Uncharacterized protein</fullName>
    </submittedName>
</protein>
<evidence type="ECO:0000313" key="1">
    <source>
        <dbReference type="EMBL" id="AVH82215.1"/>
    </source>
</evidence>
<proteinExistence type="predicted"/>
<dbReference type="AlphaFoldDB" id="A0A2A7RKV3"/>
<reference evidence="4" key="1">
    <citation type="submission" date="2015-12" db="EMBL/GenBank/DDBJ databases">
        <title>FDA database for Regulatory Grade Microbial Sequences (FDA-ARGOS): Supporting development and validation of Infectious Disease Dx tests.</title>
        <authorList>
            <person name="Pirone C."/>
            <person name="Hoffmann M."/>
            <person name="Muruvanda T."/>
            <person name="Allard M."/>
            <person name="Evans P."/>
            <person name="Tallon L."/>
            <person name="Sadzewicz L."/>
            <person name="Sengamalay N."/>
            <person name="Ott S."/>
            <person name="Godinez A."/>
            <person name="Nagaraj S."/>
            <person name="Nadendla S."/>
            <person name="Sichtig H."/>
        </authorList>
    </citation>
    <scope>NUCLEOTIDE SEQUENCE [LARGE SCALE GENOMIC DNA]</scope>
    <source>
        <strain evidence="4">LT2</strain>
    </source>
</reference>
<dbReference type="Proteomes" id="UP000885410">
    <property type="component" value="Unassembled WGS sequence"/>
</dbReference>